<proteinExistence type="predicted"/>
<comment type="caution">
    <text evidence="2">The sequence shown here is derived from an EMBL/GenBank/DDBJ whole genome shotgun (WGS) entry which is preliminary data.</text>
</comment>
<reference evidence="2 3" key="1">
    <citation type="submission" date="2018-03" db="EMBL/GenBank/DDBJ databases">
        <title>Marinobacter brunus sp. nov., a marine bacterium of Gamma-proteobacteria isolated from the surface seawater of the South China Sea.</title>
        <authorList>
            <person name="Cheng H."/>
            <person name="Wu Y.-H."/>
            <person name="Xamxidin M."/>
            <person name="Xu X.-W."/>
        </authorList>
    </citation>
    <scope>NUCLEOTIDE SEQUENCE [LARGE SCALE GENOMIC DNA]</scope>
    <source>
        <strain evidence="2 3">JCM 30472</strain>
    </source>
</reference>
<organism evidence="2 3">
    <name type="scientific">Marinobacter halophilus</name>
    <dbReference type="NCBI Taxonomy" id="1323740"/>
    <lineage>
        <taxon>Bacteria</taxon>
        <taxon>Pseudomonadati</taxon>
        <taxon>Pseudomonadota</taxon>
        <taxon>Gammaproteobacteria</taxon>
        <taxon>Pseudomonadales</taxon>
        <taxon>Marinobacteraceae</taxon>
        <taxon>Marinobacter</taxon>
    </lineage>
</organism>
<dbReference type="Proteomes" id="UP000238385">
    <property type="component" value="Unassembled WGS sequence"/>
</dbReference>
<dbReference type="AlphaFoldDB" id="A0A2T1KGT9"/>
<feature type="transmembrane region" description="Helical" evidence="1">
    <location>
        <begin position="123"/>
        <end position="141"/>
    </location>
</feature>
<keyword evidence="3" id="KW-1185">Reference proteome</keyword>
<feature type="transmembrane region" description="Helical" evidence="1">
    <location>
        <begin position="15"/>
        <end position="33"/>
    </location>
</feature>
<keyword evidence="1" id="KW-1133">Transmembrane helix</keyword>
<evidence type="ECO:0000256" key="1">
    <source>
        <dbReference type="SAM" id="Phobius"/>
    </source>
</evidence>
<dbReference type="EMBL" id="PXNN01000006">
    <property type="protein sequence ID" value="PSF09270.1"/>
    <property type="molecule type" value="Genomic_DNA"/>
</dbReference>
<keyword evidence="1" id="KW-0812">Transmembrane</keyword>
<keyword evidence="1" id="KW-0472">Membrane</keyword>
<gene>
    <name evidence="2" type="ORF">C7H08_04100</name>
</gene>
<protein>
    <submittedName>
        <fullName evidence="2">Uncharacterized protein</fullName>
    </submittedName>
</protein>
<sequence length="156" mass="17334">MFSYKFKLSKDEKHSIYATIVLLLVGYLIAAGICEPTMFARFGALAVCVGIIFSMKGLPEIIEAARPRFTDHAQEMRELADKMFVDKGLDSEQRESAHSKLEPLIEEYISGTGKTIDMVKRRLLRIEGTIVVIGTLVWGFGDYLVLEGIQACTGLA</sequence>
<name>A0A2T1KGT9_9GAMM</name>
<dbReference type="RefSeq" id="WP_106670512.1">
    <property type="nucleotide sequence ID" value="NZ_BMFE01000003.1"/>
</dbReference>
<evidence type="ECO:0000313" key="3">
    <source>
        <dbReference type="Proteomes" id="UP000238385"/>
    </source>
</evidence>
<accession>A0A2T1KGT9</accession>
<evidence type="ECO:0000313" key="2">
    <source>
        <dbReference type="EMBL" id="PSF09270.1"/>
    </source>
</evidence>